<protein>
    <submittedName>
        <fullName evidence="1">AAA family ATPase</fullName>
    </submittedName>
</protein>
<keyword evidence="2" id="KW-1185">Reference proteome</keyword>
<dbReference type="Pfam" id="PF13481">
    <property type="entry name" value="AAA_25"/>
    <property type="match status" value="1"/>
</dbReference>
<dbReference type="SUPFAM" id="SSF52540">
    <property type="entry name" value="P-loop containing nucleoside triphosphate hydrolases"/>
    <property type="match status" value="1"/>
</dbReference>
<dbReference type="GeneID" id="96624589"/>
<proteinExistence type="predicted"/>
<dbReference type="KEGG" id="rter:IDM49_10095"/>
<accession>A0A7H2BD03</accession>
<evidence type="ECO:0000313" key="2">
    <source>
        <dbReference type="Proteomes" id="UP000516404"/>
    </source>
</evidence>
<dbReference type="AlphaFoldDB" id="A0A7H2BD03"/>
<dbReference type="Proteomes" id="UP000516404">
    <property type="component" value="Chromosome"/>
</dbReference>
<dbReference type="EMBL" id="CP061539">
    <property type="protein sequence ID" value="QNV37549.1"/>
    <property type="molecule type" value="Genomic_DNA"/>
</dbReference>
<name>A0A7H2BD03_9MICC</name>
<dbReference type="RefSeq" id="WP_190724410.1">
    <property type="nucleotide sequence ID" value="NZ_CP061539.1"/>
</dbReference>
<gene>
    <name evidence="1" type="ORF">IDM49_10095</name>
</gene>
<dbReference type="InterPro" id="IPR027417">
    <property type="entry name" value="P-loop_NTPase"/>
</dbReference>
<sequence length="366" mass="39728">MSQEETITALLTPASSIKPQKTKWLWACSSHGVIPLGTGTVMAGYGGEGKTTFILDLVAQLSRGELEGDLQGTPYPAILFTPEDAWEFVTIPRLTAAGANLDNVYQLQRRVRFGESHSDQELTFPQDTELLESQIIETGAKIVLLDPASQMMGALDMNKAQDVRRAFAPLMAVAAKHEVAIIMISHFNKGSGGRTQHKVSGSHAWRDITRSMLVMAVDPDTNERVVTQDKNNYGTGLGSWKFALESVSVPIPGSDPTEVGRVKFLGASEMTVGELVNREVDGGDDDDKNAAQMFVVDFIRNSTEPEVKAGDVIKAGRAAGFKDQEIRDARRRCSNPRIVSVRPRGGSGWVWAFEDAPDQGGLKVAA</sequence>
<reference evidence="1 2" key="1">
    <citation type="submission" date="2020-09" db="EMBL/GenBank/DDBJ databases">
        <title>Investigation of environmental microbes.</title>
        <authorList>
            <person name="Ou Y."/>
            <person name="Kang Q."/>
        </authorList>
    </citation>
    <scope>NUCLEOTIDE SEQUENCE [LARGE SCALE GENOMIC DNA]</scope>
    <source>
        <strain evidence="1 2">KJZ-14</strain>
    </source>
</reference>
<organism evidence="1 2">
    <name type="scientific">Rothia terrae</name>
    <dbReference type="NCBI Taxonomy" id="396015"/>
    <lineage>
        <taxon>Bacteria</taxon>
        <taxon>Bacillati</taxon>
        <taxon>Actinomycetota</taxon>
        <taxon>Actinomycetes</taxon>
        <taxon>Micrococcales</taxon>
        <taxon>Micrococcaceae</taxon>
        <taxon>Rothia</taxon>
    </lineage>
</organism>
<dbReference type="Gene3D" id="3.40.50.300">
    <property type="entry name" value="P-loop containing nucleotide triphosphate hydrolases"/>
    <property type="match status" value="1"/>
</dbReference>
<evidence type="ECO:0000313" key="1">
    <source>
        <dbReference type="EMBL" id="QNV37549.1"/>
    </source>
</evidence>